<protein>
    <recommendedName>
        <fullName evidence="3">Maturase K</fullName>
    </recommendedName>
</protein>
<organism evidence="1 2">
    <name type="scientific">Gnathostoma spinigerum</name>
    <dbReference type="NCBI Taxonomy" id="75299"/>
    <lineage>
        <taxon>Eukaryota</taxon>
        <taxon>Metazoa</taxon>
        <taxon>Ecdysozoa</taxon>
        <taxon>Nematoda</taxon>
        <taxon>Chromadorea</taxon>
        <taxon>Rhabditida</taxon>
        <taxon>Spirurina</taxon>
        <taxon>Gnathostomatomorpha</taxon>
        <taxon>Gnathostomatoidea</taxon>
        <taxon>Gnathostomatidae</taxon>
        <taxon>Gnathostoma</taxon>
    </lineage>
</organism>
<gene>
    <name evidence="1" type="ORF">AB6A40_009189</name>
</gene>
<sequence length="111" mass="13050">MRIRQDGLAAESVAQSLPHFSHVNSRHHRDQISVSEIFDVHEQILFYFLFHDLKRSAKVDSCELFLFIQSFSHKRPSNALFTPLNGHSQMILLYLYWKKISPNKHGRITDE</sequence>
<dbReference type="AlphaFoldDB" id="A0ABD6ESF5"/>
<evidence type="ECO:0008006" key="3">
    <source>
        <dbReference type="Google" id="ProtNLM"/>
    </source>
</evidence>
<dbReference type="Proteomes" id="UP001608902">
    <property type="component" value="Unassembled WGS sequence"/>
</dbReference>
<evidence type="ECO:0000313" key="1">
    <source>
        <dbReference type="EMBL" id="MFH4982480.1"/>
    </source>
</evidence>
<proteinExistence type="predicted"/>
<comment type="caution">
    <text evidence="1">The sequence shown here is derived from an EMBL/GenBank/DDBJ whole genome shotgun (WGS) entry which is preliminary data.</text>
</comment>
<name>A0ABD6ESF5_9BILA</name>
<dbReference type="EMBL" id="JBGFUD010009400">
    <property type="protein sequence ID" value="MFH4982480.1"/>
    <property type="molecule type" value="Genomic_DNA"/>
</dbReference>
<accession>A0ABD6ESF5</accession>
<evidence type="ECO:0000313" key="2">
    <source>
        <dbReference type="Proteomes" id="UP001608902"/>
    </source>
</evidence>
<keyword evidence="2" id="KW-1185">Reference proteome</keyword>
<reference evidence="1 2" key="1">
    <citation type="submission" date="2024-08" db="EMBL/GenBank/DDBJ databases">
        <title>Gnathostoma spinigerum genome.</title>
        <authorList>
            <person name="Gonzalez-Bertolin B."/>
            <person name="Monzon S."/>
            <person name="Zaballos A."/>
            <person name="Jimenez P."/>
            <person name="Dekumyoy P."/>
            <person name="Varona S."/>
            <person name="Cuesta I."/>
            <person name="Sumanam S."/>
            <person name="Adisakwattana P."/>
            <person name="Gasser R.B."/>
            <person name="Hernandez-Gonzalez A."/>
            <person name="Young N.D."/>
            <person name="Perteguer M.J."/>
        </authorList>
    </citation>
    <scope>NUCLEOTIDE SEQUENCE [LARGE SCALE GENOMIC DNA]</scope>
    <source>
        <strain evidence="1">AL3</strain>
        <tissue evidence="1">Liver</tissue>
    </source>
</reference>